<reference evidence="1 2" key="1">
    <citation type="submission" date="2014-04" db="EMBL/GenBank/DDBJ databases">
        <title>Evolutionary Origins and Diversification of the Mycorrhizal Mutualists.</title>
        <authorList>
            <consortium name="DOE Joint Genome Institute"/>
            <consortium name="Mycorrhizal Genomics Consortium"/>
            <person name="Kohler A."/>
            <person name="Kuo A."/>
            <person name="Nagy L.G."/>
            <person name="Floudas D."/>
            <person name="Copeland A."/>
            <person name="Barry K.W."/>
            <person name="Cichocki N."/>
            <person name="Veneault-Fourrey C."/>
            <person name="LaButti K."/>
            <person name="Lindquist E.A."/>
            <person name="Lipzen A."/>
            <person name="Lundell T."/>
            <person name="Morin E."/>
            <person name="Murat C."/>
            <person name="Riley R."/>
            <person name="Ohm R."/>
            <person name="Sun H."/>
            <person name="Tunlid A."/>
            <person name="Henrissat B."/>
            <person name="Grigoriev I.V."/>
            <person name="Hibbett D.S."/>
            <person name="Martin F."/>
        </authorList>
    </citation>
    <scope>NUCLEOTIDE SEQUENCE [LARGE SCALE GENOMIC DNA]</scope>
    <source>
        <strain evidence="1 2">Koide BX008</strain>
    </source>
</reference>
<dbReference type="InParanoid" id="A0A0C2WZW1"/>
<evidence type="ECO:0000313" key="2">
    <source>
        <dbReference type="Proteomes" id="UP000054549"/>
    </source>
</evidence>
<sequence>MSAQRAFVALRLDSCETLVTYTGTHEPGHRACVDPHRKISLHGRSVGSPDSVVHYRCVGICVLTASSSASTI</sequence>
<dbReference type="AlphaFoldDB" id="A0A0C2WZW1"/>
<keyword evidence="2" id="KW-1185">Reference proteome</keyword>
<proteinExistence type="predicted"/>
<name>A0A0C2WZW1_AMAMK</name>
<organism evidence="1 2">
    <name type="scientific">Amanita muscaria (strain Koide BX008)</name>
    <dbReference type="NCBI Taxonomy" id="946122"/>
    <lineage>
        <taxon>Eukaryota</taxon>
        <taxon>Fungi</taxon>
        <taxon>Dikarya</taxon>
        <taxon>Basidiomycota</taxon>
        <taxon>Agaricomycotina</taxon>
        <taxon>Agaricomycetes</taxon>
        <taxon>Agaricomycetidae</taxon>
        <taxon>Agaricales</taxon>
        <taxon>Pluteineae</taxon>
        <taxon>Amanitaceae</taxon>
        <taxon>Amanita</taxon>
    </lineage>
</organism>
<protein>
    <submittedName>
        <fullName evidence="1">Uncharacterized protein</fullName>
    </submittedName>
</protein>
<feature type="non-terminal residue" evidence="1">
    <location>
        <position position="72"/>
    </location>
</feature>
<evidence type="ECO:0000313" key="1">
    <source>
        <dbReference type="EMBL" id="KIL62411.1"/>
    </source>
</evidence>
<dbReference type="Proteomes" id="UP000054549">
    <property type="component" value="Unassembled WGS sequence"/>
</dbReference>
<gene>
    <name evidence="1" type="ORF">M378DRAFT_165777</name>
</gene>
<dbReference type="EMBL" id="KN818271">
    <property type="protein sequence ID" value="KIL62411.1"/>
    <property type="molecule type" value="Genomic_DNA"/>
</dbReference>
<accession>A0A0C2WZW1</accession>
<dbReference type="HOGENOM" id="CLU_2729004_0_0_1"/>